<evidence type="ECO:0000313" key="16">
    <source>
        <dbReference type="EMBL" id="VDK66912.1"/>
    </source>
</evidence>
<dbReference type="NCBIfam" id="TIGR00440">
    <property type="entry name" value="glnS"/>
    <property type="match status" value="1"/>
</dbReference>
<dbReference type="InterPro" id="IPR020056">
    <property type="entry name" value="Rbsml_bL25/Gln-tRNA_synth_N"/>
</dbReference>
<dbReference type="Gene3D" id="2.40.240.10">
    <property type="entry name" value="Ribosomal Protein L25, Chain P"/>
    <property type="match status" value="2"/>
</dbReference>
<evidence type="ECO:0000256" key="8">
    <source>
        <dbReference type="ARBA" id="ARBA00030466"/>
    </source>
</evidence>
<dbReference type="Gene3D" id="1.10.8.1290">
    <property type="entry name" value="Glutaminyl-tRNA synthetase, non-specific RNA binding region part 1, domain 1"/>
    <property type="match status" value="1"/>
</dbReference>
<evidence type="ECO:0000259" key="11">
    <source>
        <dbReference type="Pfam" id="PF00749"/>
    </source>
</evidence>
<evidence type="ECO:0000313" key="17">
    <source>
        <dbReference type="Proteomes" id="UP000271087"/>
    </source>
</evidence>
<evidence type="ECO:0000256" key="7">
    <source>
        <dbReference type="ARBA" id="ARBA00023146"/>
    </source>
</evidence>
<dbReference type="InterPro" id="IPR007639">
    <property type="entry name" value="Gln-tRNA-synth_Ib_RNA-bd_N"/>
</dbReference>
<proteinExistence type="inferred from homology"/>
<keyword evidence="4 10" id="KW-0547">Nucleotide-binding</keyword>
<dbReference type="SUPFAM" id="SSF52374">
    <property type="entry name" value="Nucleotidylyl transferase"/>
    <property type="match status" value="1"/>
</dbReference>
<dbReference type="InterPro" id="IPR011035">
    <property type="entry name" value="Ribosomal_bL25/Gln-tRNA_synth"/>
</dbReference>
<dbReference type="EMBL" id="UYRW01000453">
    <property type="protein sequence ID" value="VDK66912.1"/>
    <property type="molecule type" value="Genomic_DNA"/>
</dbReference>
<dbReference type="InterPro" id="IPR042559">
    <property type="entry name" value="Gln-tRNA-synth_Ib_RNA-bd_N_2"/>
</dbReference>
<feature type="domain" description="tRNA synthetases class I (E and Q) anti-codon binding" evidence="15">
    <location>
        <begin position="689"/>
        <end position="763"/>
    </location>
</feature>
<dbReference type="InterPro" id="IPR001412">
    <property type="entry name" value="aa-tRNA-synth_I_CS"/>
</dbReference>
<dbReference type="Pfam" id="PF03950">
    <property type="entry name" value="tRNA-synt_1c_C"/>
    <property type="match status" value="1"/>
</dbReference>
<dbReference type="FunFam" id="1.10.8.1290:FF:000002">
    <property type="entry name" value="Glutamine--tRNA ligase cytoplasmic"/>
    <property type="match status" value="1"/>
</dbReference>
<feature type="domain" description="Glutamyl/glutaminyl-tRNA synthetase class Ib anti-codon binding" evidence="12">
    <location>
        <begin position="573"/>
        <end position="674"/>
    </location>
</feature>
<dbReference type="InterPro" id="IPR020058">
    <property type="entry name" value="Glu/Gln-tRNA-synth_Ib_cat-dom"/>
</dbReference>
<evidence type="ECO:0000256" key="2">
    <source>
        <dbReference type="ARBA" id="ARBA00012836"/>
    </source>
</evidence>
<evidence type="ECO:0000256" key="9">
    <source>
        <dbReference type="ARBA" id="ARBA00048270"/>
    </source>
</evidence>
<evidence type="ECO:0000256" key="5">
    <source>
        <dbReference type="ARBA" id="ARBA00022840"/>
    </source>
</evidence>
<keyword evidence="3 10" id="KW-0436">Ligase</keyword>
<comment type="catalytic activity">
    <reaction evidence="9">
        <text>tRNA(Gln) + L-glutamine + ATP = L-glutaminyl-tRNA(Gln) + AMP + diphosphate</text>
        <dbReference type="Rhea" id="RHEA:20121"/>
        <dbReference type="Rhea" id="RHEA-COMP:9662"/>
        <dbReference type="Rhea" id="RHEA-COMP:9681"/>
        <dbReference type="ChEBI" id="CHEBI:30616"/>
        <dbReference type="ChEBI" id="CHEBI:33019"/>
        <dbReference type="ChEBI" id="CHEBI:58359"/>
        <dbReference type="ChEBI" id="CHEBI:78442"/>
        <dbReference type="ChEBI" id="CHEBI:78521"/>
        <dbReference type="ChEBI" id="CHEBI:456215"/>
        <dbReference type="EC" id="6.1.1.18"/>
    </reaction>
</comment>
<keyword evidence="6 10" id="KW-0648">Protein biosynthesis</keyword>
<evidence type="ECO:0000256" key="3">
    <source>
        <dbReference type="ARBA" id="ARBA00022598"/>
    </source>
</evidence>
<feature type="domain" description="Glutamyl/glutaminyl-tRNA synthetase class Ib catalytic" evidence="11">
    <location>
        <begin position="271"/>
        <end position="570"/>
    </location>
</feature>
<dbReference type="EC" id="6.1.1.18" evidence="2"/>
<dbReference type="CDD" id="cd00807">
    <property type="entry name" value="GlnRS_core"/>
    <property type="match status" value="1"/>
</dbReference>
<dbReference type="GO" id="GO:0004819">
    <property type="term" value="F:glutamine-tRNA ligase activity"/>
    <property type="evidence" value="ECO:0007669"/>
    <property type="project" value="UniProtKB-EC"/>
</dbReference>
<reference evidence="18" key="1">
    <citation type="submission" date="2016-06" db="UniProtKB">
        <authorList>
            <consortium name="WormBaseParasite"/>
        </authorList>
    </citation>
    <scope>IDENTIFICATION</scope>
</reference>
<evidence type="ECO:0000259" key="15">
    <source>
        <dbReference type="Pfam" id="PF20974"/>
    </source>
</evidence>
<feature type="domain" description="Glutaminyl-tRNA synthetase class Ib non-specific RNA-binding" evidence="14">
    <location>
        <begin position="4"/>
        <end position="163"/>
    </location>
</feature>
<dbReference type="FunFam" id="1.10.10.2420:FF:000001">
    <property type="entry name" value="Glutamine--tRNA ligase cytoplasmic"/>
    <property type="match status" value="1"/>
</dbReference>
<dbReference type="InterPro" id="IPR050132">
    <property type="entry name" value="Gln/Glu-tRNA_Ligase"/>
</dbReference>
<comment type="similarity">
    <text evidence="1 10">Belongs to the class-I aminoacyl-tRNA synthetase family.</text>
</comment>
<dbReference type="InterPro" id="IPR049437">
    <property type="entry name" value="tRNA-synt_1c_C2"/>
</dbReference>
<dbReference type="OrthoDB" id="10250478at2759"/>
<evidence type="ECO:0000256" key="4">
    <source>
        <dbReference type="ARBA" id="ARBA00022741"/>
    </source>
</evidence>
<dbReference type="InterPro" id="IPR000924">
    <property type="entry name" value="Glu/Gln-tRNA-synth"/>
</dbReference>
<evidence type="ECO:0000313" key="18">
    <source>
        <dbReference type="WBParaSite" id="nOo.2.0.1.t02716-RA"/>
    </source>
</evidence>
<dbReference type="FunFam" id="3.40.50.620:FF:000037">
    <property type="entry name" value="Glutamine--tRNA ligase cytoplasmic"/>
    <property type="match status" value="1"/>
</dbReference>
<dbReference type="SUPFAM" id="SSF50715">
    <property type="entry name" value="Ribosomal protein L25-like"/>
    <property type="match status" value="1"/>
</dbReference>
<dbReference type="InterPro" id="IPR004514">
    <property type="entry name" value="Gln-tRNA-synth"/>
</dbReference>
<dbReference type="GO" id="GO:0005524">
    <property type="term" value="F:ATP binding"/>
    <property type="evidence" value="ECO:0007669"/>
    <property type="project" value="UniProtKB-KW"/>
</dbReference>
<dbReference type="WBParaSite" id="nOo.2.0.1.t02716-RA">
    <property type="protein sequence ID" value="nOo.2.0.1.t02716-RA"/>
    <property type="gene ID" value="nOo.2.0.1.g02716"/>
</dbReference>
<dbReference type="GO" id="GO:0006425">
    <property type="term" value="P:glutaminyl-tRNA aminoacylation"/>
    <property type="evidence" value="ECO:0007669"/>
    <property type="project" value="InterPro"/>
</dbReference>
<feature type="domain" description="Glutaminyl-tRNA synthetase class Ib non-specific RNA-binding" evidence="13">
    <location>
        <begin position="166"/>
        <end position="262"/>
    </location>
</feature>
<evidence type="ECO:0000256" key="10">
    <source>
        <dbReference type="RuleBase" id="RU363037"/>
    </source>
</evidence>
<dbReference type="Pfam" id="PF04557">
    <property type="entry name" value="tRNA_synt_1c_R2"/>
    <property type="match status" value="1"/>
</dbReference>
<reference evidence="16 17" key="2">
    <citation type="submission" date="2018-08" db="EMBL/GenBank/DDBJ databases">
        <authorList>
            <person name="Laetsch R D."/>
            <person name="Stevens L."/>
            <person name="Kumar S."/>
            <person name="Blaxter L. M."/>
        </authorList>
    </citation>
    <scope>NUCLEOTIDE SEQUENCE [LARGE SCALE GENOMIC DNA]</scope>
</reference>
<keyword evidence="7 10" id="KW-0030">Aminoacyl-tRNA synthetase</keyword>
<dbReference type="STRING" id="42157.A0A182E402"/>
<evidence type="ECO:0000256" key="1">
    <source>
        <dbReference type="ARBA" id="ARBA00005594"/>
    </source>
</evidence>
<dbReference type="Proteomes" id="UP000271087">
    <property type="component" value="Unassembled WGS sequence"/>
</dbReference>
<dbReference type="GO" id="GO:0005829">
    <property type="term" value="C:cytosol"/>
    <property type="evidence" value="ECO:0007669"/>
    <property type="project" value="TreeGrafter"/>
</dbReference>
<sequence>MDELKWLNLSNDKVIETQKNNALTQRLSQIVDIAKEELKITGHGDVATKQQGTLLYHVGTRLKPQCQQHTPLVVRHIMNGNIRTEPQLVAAIEYLLNNAVKGIDDEKFLDACGVGIVVTAEQIQKQVREAMERFKPEILKQRYSFNTGKILGDVKSKLKWADGSAVKREVDLCIMLLLGPKTVDDLYPKKEKGSKNKSEQVATSSSNAIISKNIEPKCIQKEEETVDTVEELMRKKTIFHKVGENYKTSGYVITPNTMELLKEHVKAVKGKVVTRFPPEPNGILHIGHAKAINIDFGYAKAHGGICYLRFDDTNPEKEEEKFTKSIIEMVDWLGYKPYKITYSSDYFDQLYQWAIVLIKKNLAYVCHQAVEEIRGFEVTMSPWRNRPVEESLQLFEDMRRGKFNEGEATLRLKTTLEEGKVDPIAYRIKYLPHHRTGNKWCIYPTYDYTHCLCDSLENITHSLCTKEFQSRRSSYYWLCNALDIYCPVQWEYGRLNMNYSVVSKRKIKALIDNKIVSDWDDPRLFTLTALRRRGIPPEAINNFVVGLGITTAQVFIDPQMLDAAARDCLNKTAPRTMAVLDPLKITIENYDELSLPCTLSVPDFPNDSDHSEQHVIAADHVIFIERSDYREDETDRSFHRLTKNKLVGLKYLGIVISFLSELKNENGEVTELIVKASKISSENKPKAYLHWVANPAHCQVRIYERLFRHKNPEDANEVPSGFLSDCNENSLRIFEPVYIDKSISNSKVYDRYQFERTGFFSVDPDSTSEKYVFMLKFWNPLRYLFGSFEKKAIYLHSNTINKKQLWTMAIRRSPLLARILCIKSTRHFADTASQLPSIADSTTVVRKPVRRRRPLTSVYDSTQPRGPEIIGVAMAESFRLLDLLDDEHLFSLYNCTHIDEEIDDGLHFVPKSQYIIDQNAVKEFFLFADGVVVFWGINHIERSQIMDILSQYAELPYEAAVVLEETDTLSFRMVKE</sequence>
<organism evidence="18">
    <name type="scientific">Onchocerca ochengi</name>
    <name type="common">Filarial nematode worm</name>
    <dbReference type="NCBI Taxonomy" id="42157"/>
    <lineage>
        <taxon>Eukaryota</taxon>
        <taxon>Metazoa</taxon>
        <taxon>Ecdysozoa</taxon>
        <taxon>Nematoda</taxon>
        <taxon>Chromadorea</taxon>
        <taxon>Rhabditida</taxon>
        <taxon>Spirurina</taxon>
        <taxon>Spiruromorpha</taxon>
        <taxon>Filarioidea</taxon>
        <taxon>Onchocercidae</taxon>
        <taxon>Onchocerca</taxon>
    </lineage>
</organism>
<dbReference type="Gene3D" id="1.10.10.2420">
    <property type="match status" value="1"/>
</dbReference>
<keyword evidence="17" id="KW-1185">Reference proteome</keyword>
<dbReference type="GO" id="GO:0017101">
    <property type="term" value="C:aminoacyl-tRNA synthetase multienzyme complex"/>
    <property type="evidence" value="ECO:0007669"/>
    <property type="project" value="TreeGrafter"/>
</dbReference>
<dbReference type="AlphaFoldDB" id="A0A182E402"/>
<dbReference type="Pfam" id="PF20974">
    <property type="entry name" value="tRNA-synt_1c_C2"/>
    <property type="match status" value="1"/>
</dbReference>
<evidence type="ECO:0000256" key="6">
    <source>
        <dbReference type="ARBA" id="ARBA00022917"/>
    </source>
</evidence>
<accession>A0A182E402</accession>
<dbReference type="PANTHER" id="PTHR43097:SF4">
    <property type="entry name" value="GLUTAMINE--TRNA LIGASE"/>
    <property type="match status" value="1"/>
</dbReference>
<dbReference type="InterPro" id="IPR020059">
    <property type="entry name" value="Glu/Gln-tRNA-synth_Ib_codon-bd"/>
</dbReference>
<name>A0A182E402_ONCOC</name>
<dbReference type="Pfam" id="PF04558">
    <property type="entry name" value="tRNA_synt_1c_R1"/>
    <property type="match status" value="1"/>
</dbReference>
<dbReference type="InterPro" id="IPR007638">
    <property type="entry name" value="Gln-tRNA-synth_Ib_RNA-bd_2"/>
</dbReference>
<dbReference type="InterPro" id="IPR014729">
    <property type="entry name" value="Rossmann-like_a/b/a_fold"/>
</dbReference>
<dbReference type="Pfam" id="PF00749">
    <property type="entry name" value="tRNA-synt_1c"/>
    <property type="match status" value="1"/>
</dbReference>
<gene>
    <name evidence="16" type="ORF">NOO_LOCUS2716</name>
</gene>
<evidence type="ECO:0000259" key="14">
    <source>
        <dbReference type="Pfam" id="PF04558"/>
    </source>
</evidence>
<keyword evidence="5 10" id="KW-0067">ATP-binding</keyword>
<protein>
    <recommendedName>
        <fullName evidence="2">glutamine--tRNA ligase</fullName>
        <ecNumber evidence="2">6.1.1.18</ecNumber>
    </recommendedName>
    <alternativeName>
        <fullName evidence="8">Glutaminyl-tRNA synthetase</fullName>
    </alternativeName>
</protein>
<evidence type="ECO:0000259" key="13">
    <source>
        <dbReference type="Pfam" id="PF04557"/>
    </source>
</evidence>
<evidence type="ECO:0000259" key="12">
    <source>
        <dbReference type="Pfam" id="PF03950"/>
    </source>
</evidence>
<dbReference type="Gene3D" id="3.40.50.620">
    <property type="entry name" value="HUPs"/>
    <property type="match status" value="1"/>
</dbReference>
<dbReference type="PRINTS" id="PR00987">
    <property type="entry name" value="TRNASYNTHGLU"/>
</dbReference>
<dbReference type="PROSITE" id="PS00178">
    <property type="entry name" value="AA_TRNA_LIGASE_I"/>
    <property type="match status" value="1"/>
</dbReference>
<dbReference type="PANTHER" id="PTHR43097">
    <property type="entry name" value="GLUTAMINE-TRNA LIGASE"/>
    <property type="match status" value="1"/>
</dbReference>
<dbReference type="InterPro" id="IPR042558">
    <property type="entry name" value="Gln-tRNA-synth_Ib_RNA-bd_N_1"/>
</dbReference>